<sequence length="50" mass="5782">MNPVYRGREDSIADTTIASETLIQRDIISGVEVYTQDIEGEDDFDDFVWR</sequence>
<evidence type="ECO:0000313" key="1">
    <source>
        <dbReference type="EMBL" id="CZT12453.1"/>
    </source>
</evidence>
<evidence type="ECO:0000313" key="2">
    <source>
        <dbReference type="Proteomes" id="UP000178912"/>
    </source>
</evidence>
<gene>
    <name evidence="1" type="ORF">RAG0_16274</name>
</gene>
<organism evidence="1 2">
    <name type="scientific">Rhynchosporium agropyri</name>
    <dbReference type="NCBI Taxonomy" id="914238"/>
    <lineage>
        <taxon>Eukaryota</taxon>
        <taxon>Fungi</taxon>
        <taxon>Dikarya</taxon>
        <taxon>Ascomycota</taxon>
        <taxon>Pezizomycotina</taxon>
        <taxon>Leotiomycetes</taxon>
        <taxon>Helotiales</taxon>
        <taxon>Ploettnerulaceae</taxon>
        <taxon>Rhynchosporium</taxon>
    </lineage>
</organism>
<dbReference type="Proteomes" id="UP000178912">
    <property type="component" value="Unassembled WGS sequence"/>
</dbReference>
<proteinExistence type="predicted"/>
<protein>
    <submittedName>
        <fullName evidence="1">Uncharacterized protein</fullName>
    </submittedName>
</protein>
<dbReference type="AlphaFoldDB" id="A0A1E1LPN5"/>
<accession>A0A1E1LPN5</accession>
<name>A0A1E1LPN5_9HELO</name>
<dbReference type="EMBL" id="FJUX01000161">
    <property type="protein sequence ID" value="CZT12453.1"/>
    <property type="molecule type" value="Genomic_DNA"/>
</dbReference>
<reference evidence="2" key="1">
    <citation type="submission" date="2016-03" db="EMBL/GenBank/DDBJ databases">
        <authorList>
            <person name="Guldener U."/>
        </authorList>
    </citation>
    <scope>NUCLEOTIDE SEQUENCE [LARGE SCALE GENOMIC DNA]</scope>
    <source>
        <strain evidence="2">04CH-RAC-A.6.1</strain>
    </source>
</reference>
<keyword evidence="2" id="KW-1185">Reference proteome</keyword>